<sequence>MLKVIATLVVLAVGAYIVNGGWAENLGALYRNYKQSNMSLTEFWHGVIRKRK</sequence>
<name>A0ABN8BP75_9LACO</name>
<evidence type="ECO:0000313" key="2">
    <source>
        <dbReference type="Proteomes" id="UP000789719"/>
    </source>
</evidence>
<proteinExistence type="predicted"/>
<keyword evidence="2" id="KW-1185">Reference proteome</keyword>
<reference evidence="1 2" key="1">
    <citation type="submission" date="2021-11" db="EMBL/GenBank/DDBJ databases">
        <authorList>
            <person name="Depoorter E."/>
        </authorList>
    </citation>
    <scope>NUCLEOTIDE SEQUENCE [LARGE SCALE GENOMIC DNA]</scope>
    <source>
        <strain evidence="1 2">LMG 24286</strain>
    </source>
</reference>
<gene>
    <name evidence="1" type="ORF">WGH24286_00831</name>
</gene>
<dbReference type="Proteomes" id="UP000789719">
    <property type="component" value="Unassembled WGS sequence"/>
</dbReference>
<organism evidence="1 2">
    <name type="scientific">Periweissella ghanensis</name>
    <dbReference type="NCBI Taxonomy" id="467997"/>
    <lineage>
        <taxon>Bacteria</taxon>
        <taxon>Bacillati</taxon>
        <taxon>Bacillota</taxon>
        <taxon>Bacilli</taxon>
        <taxon>Lactobacillales</taxon>
        <taxon>Lactobacillaceae</taxon>
        <taxon>Periweissella</taxon>
    </lineage>
</organism>
<comment type="caution">
    <text evidence="1">The sequence shown here is derived from an EMBL/GenBank/DDBJ whole genome shotgun (WGS) entry which is preliminary data.</text>
</comment>
<dbReference type="EMBL" id="CAKKNT010000008">
    <property type="protein sequence ID" value="CAH0418413.1"/>
    <property type="molecule type" value="Genomic_DNA"/>
</dbReference>
<dbReference type="RefSeq" id="WP_230098502.1">
    <property type="nucleotide sequence ID" value="NZ_CAKKNT010000008.1"/>
</dbReference>
<protein>
    <submittedName>
        <fullName evidence="1">Uncharacterized protein</fullName>
    </submittedName>
</protein>
<evidence type="ECO:0000313" key="1">
    <source>
        <dbReference type="EMBL" id="CAH0418413.1"/>
    </source>
</evidence>
<accession>A0ABN8BP75</accession>